<dbReference type="OrthoDB" id="9879467at2"/>
<feature type="compositionally biased region" description="Basic and acidic residues" evidence="1">
    <location>
        <begin position="80"/>
        <end position="96"/>
    </location>
</feature>
<name>A0A1Z4VM10_9GAMM</name>
<sequence length="96" mass="10495">MDIEAMWKTAMRPTLVAVTFLALMPVHGTVHADQQTEPTAAAGGEQKAEPRSPRLKFRSRGPACMCLSGLSEADIQAAQSRREDGTEKLESIIRDQ</sequence>
<dbReference type="AlphaFoldDB" id="A0A1Z4VM10"/>
<dbReference type="RefSeq" id="WP_096363505.1">
    <property type="nucleotide sequence ID" value="NZ_AP018052.1"/>
</dbReference>
<dbReference type="KEGG" id="ttc:FOKN1_0003"/>
<proteinExistence type="predicted"/>
<evidence type="ECO:0000313" key="3">
    <source>
        <dbReference type="EMBL" id="BAZ92408.1"/>
    </source>
</evidence>
<feature type="signal peptide" evidence="2">
    <location>
        <begin position="1"/>
        <end position="32"/>
    </location>
</feature>
<organism evidence="3 4">
    <name type="scientific">Thiohalobacter thiocyanaticus</name>
    <dbReference type="NCBI Taxonomy" id="585455"/>
    <lineage>
        <taxon>Bacteria</taxon>
        <taxon>Pseudomonadati</taxon>
        <taxon>Pseudomonadota</taxon>
        <taxon>Gammaproteobacteria</taxon>
        <taxon>Thiohalobacterales</taxon>
        <taxon>Thiohalobacteraceae</taxon>
        <taxon>Thiohalobacter</taxon>
    </lineage>
</organism>
<dbReference type="EMBL" id="AP018052">
    <property type="protein sequence ID" value="BAZ92408.1"/>
    <property type="molecule type" value="Genomic_DNA"/>
</dbReference>
<feature type="chain" id="PRO_5012577250" evidence="2">
    <location>
        <begin position="33"/>
        <end position="96"/>
    </location>
</feature>
<keyword evidence="4" id="KW-1185">Reference proteome</keyword>
<protein>
    <submittedName>
        <fullName evidence="3">Uncharacterized protein</fullName>
    </submittedName>
</protein>
<dbReference type="Proteomes" id="UP000218765">
    <property type="component" value="Chromosome"/>
</dbReference>
<keyword evidence="2" id="KW-0732">Signal</keyword>
<evidence type="ECO:0000256" key="1">
    <source>
        <dbReference type="SAM" id="MobiDB-lite"/>
    </source>
</evidence>
<evidence type="ECO:0000313" key="4">
    <source>
        <dbReference type="Proteomes" id="UP000218765"/>
    </source>
</evidence>
<evidence type="ECO:0000256" key="2">
    <source>
        <dbReference type="SAM" id="SignalP"/>
    </source>
</evidence>
<feature type="region of interest" description="Disordered" evidence="1">
    <location>
        <begin position="32"/>
        <end position="56"/>
    </location>
</feature>
<reference evidence="3 4" key="1">
    <citation type="submission" date="2017-05" db="EMBL/GenBank/DDBJ databases">
        <title>Thiocyanate degradation by Thiohalobacter thiocyanaticus FOKN1.</title>
        <authorList>
            <person name="Oshiki M."/>
            <person name="Fukushima T."/>
            <person name="Kawano S."/>
            <person name="Nakagawa J."/>
        </authorList>
    </citation>
    <scope>NUCLEOTIDE SEQUENCE [LARGE SCALE GENOMIC DNA]</scope>
    <source>
        <strain evidence="3 4">FOKN1</strain>
    </source>
</reference>
<accession>A0A1Z4VM10</accession>
<feature type="region of interest" description="Disordered" evidence="1">
    <location>
        <begin position="77"/>
        <end position="96"/>
    </location>
</feature>
<gene>
    <name evidence="3" type="ORF">FOKN1_0003</name>
</gene>